<gene>
    <name evidence="1" type="ordered locus">Caci_2684</name>
</gene>
<dbReference type="InParanoid" id="C7PZE3"/>
<evidence type="ECO:0000313" key="1">
    <source>
        <dbReference type="EMBL" id="ACU71600.1"/>
    </source>
</evidence>
<name>C7PZE3_CATAD</name>
<protein>
    <submittedName>
        <fullName evidence="1">Uncharacterized protein</fullName>
    </submittedName>
</protein>
<dbReference type="HOGENOM" id="CLU_2599570_0_0_11"/>
<dbReference type="AlphaFoldDB" id="C7PZE3"/>
<dbReference type="EMBL" id="CP001700">
    <property type="protein sequence ID" value="ACU71600.1"/>
    <property type="molecule type" value="Genomic_DNA"/>
</dbReference>
<dbReference type="STRING" id="479433.Caci_2684"/>
<dbReference type="RefSeq" id="WP_012786893.1">
    <property type="nucleotide sequence ID" value="NC_013131.1"/>
</dbReference>
<sequence length="79" mass="8605">MSLENGSVRAEQVTAGMDILCRGAWRPVLADVDIVAARNGRRARITVGRAQADTTDVIDLVAHSVVRVRVRTKPLQVEP</sequence>
<evidence type="ECO:0000313" key="2">
    <source>
        <dbReference type="Proteomes" id="UP000000851"/>
    </source>
</evidence>
<keyword evidence="2" id="KW-1185">Reference proteome</keyword>
<dbReference type="Proteomes" id="UP000000851">
    <property type="component" value="Chromosome"/>
</dbReference>
<organism evidence="1 2">
    <name type="scientific">Catenulispora acidiphila (strain DSM 44928 / JCM 14897 / NBRC 102108 / NRRL B-24433 / ID139908)</name>
    <dbReference type="NCBI Taxonomy" id="479433"/>
    <lineage>
        <taxon>Bacteria</taxon>
        <taxon>Bacillati</taxon>
        <taxon>Actinomycetota</taxon>
        <taxon>Actinomycetes</taxon>
        <taxon>Catenulisporales</taxon>
        <taxon>Catenulisporaceae</taxon>
        <taxon>Catenulispora</taxon>
    </lineage>
</organism>
<dbReference type="KEGG" id="cai:Caci_2684"/>
<proteinExistence type="predicted"/>
<reference evidence="1 2" key="1">
    <citation type="journal article" date="2009" name="Stand. Genomic Sci.">
        <title>Complete genome sequence of Catenulispora acidiphila type strain (ID 139908).</title>
        <authorList>
            <person name="Copeland A."/>
            <person name="Lapidus A."/>
            <person name="Glavina Del Rio T."/>
            <person name="Nolan M."/>
            <person name="Lucas S."/>
            <person name="Chen F."/>
            <person name="Tice H."/>
            <person name="Cheng J.F."/>
            <person name="Bruce D."/>
            <person name="Goodwin L."/>
            <person name="Pitluck S."/>
            <person name="Mikhailova N."/>
            <person name="Pati A."/>
            <person name="Ivanova N."/>
            <person name="Mavromatis K."/>
            <person name="Chen A."/>
            <person name="Palaniappan K."/>
            <person name="Chain P."/>
            <person name="Land M."/>
            <person name="Hauser L."/>
            <person name="Chang Y.J."/>
            <person name="Jeffries C.D."/>
            <person name="Chertkov O."/>
            <person name="Brettin T."/>
            <person name="Detter J.C."/>
            <person name="Han C."/>
            <person name="Ali Z."/>
            <person name="Tindall B.J."/>
            <person name="Goker M."/>
            <person name="Bristow J."/>
            <person name="Eisen J.A."/>
            <person name="Markowitz V."/>
            <person name="Hugenholtz P."/>
            <person name="Kyrpides N.C."/>
            <person name="Klenk H.P."/>
        </authorList>
    </citation>
    <scope>NUCLEOTIDE SEQUENCE [LARGE SCALE GENOMIC DNA]</scope>
    <source>
        <strain evidence="2">DSM 44928 / JCM 14897 / NBRC 102108 / NRRL B-24433 / ID139908</strain>
    </source>
</reference>
<accession>C7PZE3</accession>